<keyword evidence="10" id="KW-1003">Cell membrane</keyword>
<dbReference type="GO" id="GO:0055070">
    <property type="term" value="P:copper ion homeostasis"/>
    <property type="evidence" value="ECO:0007669"/>
    <property type="project" value="TreeGrafter"/>
</dbReference>
<dbReference type="GO" id="GO:0043682">
    <property type="term" value="F:P-type divalent copper transporter activity"/>
    <property type="evidence" value="ECO:0007669"/>
    <property type="project" value="TreeGrafter"/>
</dbReference>
<evidence type="ECO:0000256" key="6">
    <source>
        <dbReference type="ARBA" id="ARBA00022840"/>
    </source>
</evidence>
<dbReference type="PRINTS" id="PR00119">
    <property type="entry name" value="CATATPASE"/>
</dbReference>
<evidence type="ECO:0000256" key="1">
    <source>
        <dbReference type="ARBA" id="ARBA00004127"/>
    </source>
</evidence>
<dbReference type="FunFam" id="2.70.150.10:FF:000002">
    <property type="entry name" value="Copper-transporting ATPase 1, putative"/>
    <property type="match status" value="1"/>
</dbReference>
<dbReference type="GO" id="GO:0005507">
    <property type="term" value="F:copper ion binding"/>
    <property type="evidence" value="ECO:0007669"/>
    <property type="project" value="TreeGrafter"/>
</dbReference>
<dbReference type="Pfam" id="PF00122">
    <property type="entry name" value="E1-E2_ATPase"/>
    <property type="match status" value="1"/>
</dbReference>
<dbReference type="PROSITE" id="PS00154">
    <property type="entry name" value="ATPASE_E1_E2"/>
    <property type="match status" value="1"/>
</dbReference>
<feature type="transmembrane region" description="Helical" evidence="10">
    <location>
        <begin position="58"/>
        <end position="78"/>
    </location>
</feature>
<dbReference type="SUPFAM" id="SSF81665">
    <property type="entry name" value="Calcium ATPase, transmembrane domain M"/>
    <property type="match status" value="1"/>
</dbReference>
<reference evidence="13" key="1">
    <citation type="submission" date="2017-09" db="EMBL/GenBank/DDBJ databases">
        <title>Depth-based differentiation of microbial function through sediment-hosted aquifers and enrichment of novel symbionts in the deep terrestrial subsurface.</title>
        <authorList>
            <person name="Probst A.J."/>
            <person name="Ladd B."/>
            <person name="Jarett J.K."/>
            <person name="Geller-Mcgrath D.E."/>
            <person name="Sieber C.M.K."/>
            <person name="Emerson J.B."/>
            <person name="Anantharaman K."/>
            <person name="Thomas B.C."/>
            <person name="Malmstrom R."/>
            <person name="Stieglmeier M."/>
            <person name="Klingl A."/>
            <person name="Woyke T."/>
            <person name="Ryan C.M."/>
            <person name="Banfield J.F."/>
        </authorList>
    </citation>
    <scope>NUCLEOTIDE SEQUENCE [LARGE SCALE GENOMIC DNA]</scope>
</reference>
<feature type="transmembrane region" description="Helical" evidence="10">
    <location>
        <begin position="120"/>
        <end position="137"/>
    </location>
</feature>
<dbReference type="InterPro" id="IPR023299">
    <property type="entry name" value="ATPase_P-typ_cyto_dom_N"/>
</dbReference>
<proteinExistence type="inferred from homology"/>
<dbReference type="SFLD" id="SFLDF00027">
    <property type="entry name" value="p-type_atpase"/>
    <property type="match status" value="1"/>
</dbReference>
<evidence type="ECO:0000256" key="8">
    <source>
        <dbReference type="ARBA" id="ARBA00022989"/>
    </source>
</evidence>
<evidence type="ECO:0000256" key="9">
    <source>
        <dbReference type="ARBA" id="ARBA00023136"/>
    </source>
</evidence>
<dbReference type="PRINTS" id="PR00120">
    <property type="entry name" value="HATPASE"/>
</dbReference>
<dbReference type="PANTHER" id="PTHR43520:SF8">
    <property type="entry name" value="P-TYPE CU(+) TRANSPORTER"/>
    <property type="match status" value="1"/>
</dbReference>
<feature type="transmembrane region" description="Helical" evidence="10">
    <location>
        <begin position="90"/>
        <end position="114"/>
    </location>
</feature>
<feature type="transmembrane region" description="Helical" evidence="10">
    <location>
        <begin position="271"/>
        <end position="293"/>
    </location>
</feature>
<feature type="domain" description="P-type ATPase A" evidence="11">
    <location>
        <begin position="154"/>
        <end position="254"/>
    </location>
</feature>
<evidence type="ECO:0000256" key="7">
    <source>
        <dbReference type="ARBA" id="ARBA00022967"/>
    </source>
</evidence>
<dbReference type="NCBIfam" id="TIGR01511">
    <property type="entry name" value="ATPase-IB1_Cu"/>
    <property type="match status" value="1"/>
</dbReference>
<keyword evidence="5 10" id="KW-0547">Nucleotide-binding</keyword>
<keyword evidence="9 10" id="KW-0472">Membrane</keyword>
<feature type="transmembrane region" description="Helical" evidence="10">
    <location>
        <begin position="614"/>
        <end position="637"/>
    </location>
</feature>
<evidence type="ECO:0000256" key="5">
    <source>
        <dbReference type="ARBA" id="ARBA00022741"/>
    </source>
</evidence>
<dbReference type="SUPFAM" id="SSF56784">
    <property type="entry name" value="HAD-like"/>
    <property type="match status" value="1"/>
</dbReference>
<dbReference type="InterPro" id="IPR018303">
    <property type="entry name" value="ATPase_P-typ_P_site"/>
</dbReference>
<dbReference type="InterPro" id="IPR059000">
    <property type="entry name" value="ATPase_P-type_domA"/>
</dbReference>
<dbReference type="Proteomes" id="UP000231487">
    <property type="component" value="Unassembled WGS sequence"/>
</dbReference>
<dbReference type="SFLD" id="SFLDG00002">
    <property type="entry name" value="C1.7:_P-type_atpase_like"/>
    <property type="match status" value="1"/>
</dbReference>
<evidence type="ECO:0000256" key="2">
    <source>
        <dbReference type="ARBA" id="ARBA00006024"/>
    </source>
</evidence>
<dbReference type="EMBL" id="PFXE01000038">
    <property type="protein sequence ID" value="PJA33454.1"/>
    <property type="molecule type" value="Genomic_DNA"/>
</dbReference>
<dbReference type="InterPro" id="IPR023214">
    <property type="entry name" value="HAD_sf"/>
</dbReference>
<dbReference type="GO" id="GO:0012505">
    <property type="term" value="C:endomembrane system"/>
    <property type="evidence" value="ECO:0007669"/>
    <property type="project" value="UniProtKB-SubCell"/>
</dbReference>
<dbReference type="Gene3D" id="2.70.150.10">
    <property type="entry name" value="Calcium-transporting ATPase, cytoplasmic transduction domain A"/>
    <property type="match status" value="1"/>
</dbReference>
<keyword evidence="6 10" id="KW-0067">ATP-binding</keyword>
<name>A0A2M7WTY4_9BACT</name>
<dbReference type="Gene3D" id="3.40.1110.10">
    <property type="entry name" value="Calcium-transporting ATPase, cytoplasmic domain N"/>
    <property type="match status" value="1"/>
</dbReference>
<feature type="transmembrane region" description="Helical" evidence="10">
    <location>
        <begin position="30"/>
        <end position="52"/>
    </location>
</feature>
<evidence type="ECO:0000313" key="12">
    <source>
        <dbReference type="EMBL" id="PJA33454.1"/>
    </source>
</evidence>
<dbReference type="GO" id="GO:0016887">
    <property type="term" value="F:ATP hydrolysis activity"/>
    <property type="evidence" value="ECO:0007669"/>
    <property type="project" value="InterPro"/>
</dbReference>
<dbReference type="InterPro" id="IPR008250">
    <property type="entry name" value="ATPase_P-typ_transduc_dom_A_sf"/>
</dbReference>
<dbReference type="InterPro" id="IPR001757">
    <property type="entry name" value="P_typ_ATPase"/>
</dbReference>
<dbReference type="NCBIfam" id="TIGR01494">
    <property type="entry name" value="ATPase_P-type"/>
    <property type="match status" value="1"/>
</dbReference>
<protein>
    <submittedName>
        <fullName evidence="12">Copper-translocating P-type ATPase</fullName>
    </submittedName>
</protein>
<dbReference type="InterPro" id="IPR023298">
    <property type="entry name" value="ATPase_P-typ_TM_dom_sf"/>
</dbReference>
<dbReference type="Gene3D" id="3.40.50.1000">
    <property type="entry name" value="HAD superfamily/HAD-like"/>
    <property type="match status" value="1"/>
</dbReference>
<gene>
    <name evidence="12" type="ORF">CO184_01935</name>
</gene>
<evidence type="ECO:0000256" key="3">
    <source>
        <dbReference type="ARBA" id="ARBA00022692"/>
    </source>
</evidence>
<organism evidence="12 13">
    <name type="scientific">Candidatus Zambryskibacteria bacterium CG_4_9_14_3_um_filter_40_16</name>
    <dbReference type="NCBI Taxonomy" id="1975111"/>
    <lineage>
        <taxon>Bacteria</taxon>
        <taxon>Candidatus Zambryskiibacteriota</taxon>
    </lineage>
</organism>
<dbReference type="SUPFAM" id="SSF81653">
    <property type="entry name" value="Calcium ATPase, transduction domain A"/>
    <property type="match status" value="1"/>
</dbReference>
<dbReference type="GO" id="GO:0005524">
    <property type="term" value="F:ATP binding"/>
    <property type="evidence" value="ECO:0007669"/>
    <property type="project" value="UniProtKB-UniRule"/>
</dbReference>
<evidence type="ECO:0000256" key="4">
    <source>
        <dbReference type="ARBA" id="ARBA00022723"/>
    </source>
</evidence>
<dbReference type="SFLD" id="SFLDS00003">
    <property type="entry name" value="Haloacid_Dehalogenase"/>
    <property type="match status" value="1"/>
</dbReference>
<dbReference type="Pfam" id="PF00702">
    <property type="entry name" value="Hydrolase"/>
    <property type="match status" value="1"/>
</dbReference>
<sequence length="670" mass="72787">MEHSYSGAHCGVGQPSAMGHGSALVYLRKFWIVTFLLIPLFLVNKMIAGFFGYELYSFAKWIGFVIASIIFGFSLIFFQHAWHEIKMRKYGMMTLVSIAVGSGFIFSVVSTFIPSLNVEFYLEISTLIWVLLFGHYLEAKSSSAAGNALQEVAKLLPKKAHRLVGDKSEEVDTSLLKEGDVVLVKPGEKIPADGVVNEGTANVNESLISGESKPVEKKEHNKVIAGSICLDGSLTIKLSRVGENSTIGQIQKLINQAQNTKPRSQRLADKASSVLTLVAVITSLLTIFVWSIILGKPLVFGITLAITVLVIACPHALGLAIPTVTTIATSLAVKNGVFIKNLAKIEVIRNADYVVFDKTGTLTKGQFGVSDIVTFGSMAKNDIAKIAASLEQHSAHIIGQSILQYAEKNHILLDKPKQFRDVAGKGVIGVVNEIDYFLGNKPLIKDMSVLTVEQDKKINDLSLGDNTIVILASKKELLGIITMSDEIKPESFEVVKKLHNLGVKVAILTGDKEDVAEKVAKELNIDTYFAEVLPEQKYKYVKQLQEDGNIVLMVGDGVNDAPALTQANVGIAIGAGTDVAVEAGDVVLTRNNPMDVVRLLVLSKKVYVKMVQNLFWALGYNILAIPAAAGVFVFWGIFLRPEIGALLMSMSTVIVVMNAMTLKKINLQTV</sequence>
<dbReference type="AlphaFoldDB" id="A0A2M7WTY4"/>
<dbReference type="PANTHER" id="PTHR43520">
    <property type="entry name" value="ATP7, ISOFORM B"/>
    <property type="match status" value="1"/>
</dbReference>
<evidence type="ECO:0000259" key="11">
    <source>
        <dbReference type="Pfam" id="PF00122"/>
    </source>
</evidence>
<keyword evidence="3 10" id="KW-0812">Transmembrane</keyword>
<dbReference type="GO" id="GO:0005886">
    <property type="term" value="C:plasma membrane"/>
    <property type="evidence" value="ECO:0007669"/>
    <property type="project" value="UniProtKB-SubCell"/>
</dbReference>
<evidence type="ECO:0000313" key="13">
    <source>
        <dbReference type="Proteomes" id="UP000231487"/>
    </source>
</evidence>
<evidence type="ECO:0000256" key="10">
    <source>
        <dbReference type="RuleBase" id="RU362081"/>
    </source>
</evidence>
<dbReference type="InterPro" id="IPR044492">
    <property type="entry name" value="P_typ_ATPase_HD_dom"/>
</dbReference>
<dbReference type="InterPro" id="IPR036412">
    <property type="entry name" value="HAD-like_sf"/>
</dbReference>
<dbReference type="InterPro" id="IPR027256">
    <property type="entry name" value="P-typ_ATPase_IB"/>
</dbReference>
<comment type="subcellular location">
    <subcellularLocation>
        <location evidence="10">Cell membrane</location>
    </subcellularLocation>
    <subcellularLocation>
        <location evidence="1">Endomembrane system</location>
        <topology evidence="1">Multi-pass membrane protein</topology>
    </subcellularLocation>
</comment>
<dbReference type="NCBIfam" id="TIGR01525">
    <property type="entry name" value="ATPase-IB_hvy"/>
    <property type="match status" value="1"/>
</dbReference>
<keyword evidence="4 10" id="KW-0479">Metal-binding</keyword>
<keyword evidence="7" id="KW-1278">Translocase</keyword>
<feature type="transmembrane region" description="Helical" evidence="10">
    <location>
        <begin position="643"/>
        <end position="662"/>
    </location>
</feature>
<accession>A0A2M7WTY4</accession>
<keyword evidence="8 10" id="KW-1133">Transmembrane helix</keyword>
<comment type="similarity">
    <text evidence="2 10">Belongs to the cation transport ATPase (P-type) (TC 3.A.3) family. Type IB subfamily.</text>
</comment>
<comment type="caution">
    <text evidence="12">The sequence shown here is derived from an EMBL/GenBank/DDBJ whole genome shotgun (WGS) entry which is preliminary data.</text>
</comment>
<feature type="transmembrane region" description="Helical" evidence="10">
    <location>
        <begin position="299"/>
        <end position="321"/>
    </location>
</feature>